<dbReference type="OrthoDB" id="9775208at2"/>
<dbReference type="AlphaFoldDB" id="A0A5Q4VEH0"/>
<reference evidence="2 3" key="1">
    <citation type="submission" date="2019-06" db="EMBL/GenBank/DDBJ databases">
        <title>Desulfobotulus mexicanus sp. nov., a novel sulfate-reducing bacterium isolated from the sediment of an alkaline crater lake in Mexico.</title>
        <authorList>
            <person name="Hirschler-Rea A."/>
        </authorList>
    </citation>
    <scope>NUCLEOTIDE SEQUENCE [LARGE SCALE GENOMIC DNA]</scope>
    <source>
        <strain evidence="2 3">PAR22N</strain>
    </source>
</reference>
<protein>
    <submittedName>
        <fullName evidence="2">Glycosyltransferase family 4 protein</fullName>
    </submittedName>
</protein>
<organism evidence="2 3">
    <name type="scientific">Desulfobotulus mexicanus</name>
    <dbReference type="NCBI Taxonomy" id="2586642"/>
    <lineage>
        <taxon>Bacteria</taxon>
        <taxon>Pseudomonadati</taxon>
        <taxon>Thermodesulfobacteriota</taxon>
        <taxon>Desulfobacteria</taxon>
        <taxon>Desulfobacterales</taxon>
        <taxon>Desulfobacteraceae</taxon>
        <taxon>Desulfobotulus</taxon>
    </lineage>
</organism>
<comment type="caution">
    <text evidence="2">The sequence shown here is derived from an EMBL/GenBank/DDBJ whole genome shotgun (WGS) entry which is preliminary data.</text>
</comment>
<dbReference type="EMBL" id="VDMB01000004">
    <property type="protein sequence ID" value="TYT75363.1"/>
    <property type="molecule type" value="Genomic_DNA"/>
</dbReference>
<dbReference type="CDD" id="cd03801">
    <property type="entry name" value="GT4_PimA-like"/>
    <property type="match status" value="1"/>
</dbReference>
<accession>A0A5Q4VEH0</accession>
<dbReference type="Pfam" id="PF13439">
    <property type="entry name" value="Glyco_transf_4"/>
    <property type="match status" value="1"/>
</dbReference>
<dbReference type="Proteomes" id="UP000321899">
    <property type="component" value="Unassembled WGS sequence"/>
</dbReference>
<dbReference type="Gene3D" id="3.40.50.2000">
    <property type="entry name" value="Glycogen Phosphorylase B"/>
    <property type="match status" value="2"/>
</dbReference>
<dbReference type="GO" id="GO:0016757">
    <property type="term" value="F:glycosyltransferase activity"/>
    <property type="evidence" value="ECO:0007669"/>
    <property type="project" value="UniProtKB-ARBA"/>
</dbReference>
<dbReference type="InterPro" id="IPR050194">
    <property type="entry name" value="Glycosyltransferase_grp1"/>
</dbReference>
<dbReference type="PANTHER" id="PTHR45947">
    <property type="entry name" value="SULFOQUINOVOSYL TRANSFERASE SQD2"/>
    <property type="match status" value="1"/>
</dbReference>
<evidence type="ECO:0000313" key="2">
    <source>
        <dbReference type="EMBL" id="TYT75363.1"/>
    </source>
</evidence>
<dbReference type="SUPFAM" id="SSF53756">
    <property type="entry name" value="UDP-Glycosyltransferase/glycogen phosphorylase"/>
    <property type="match status" value="1"/>
</dbReference>
<keyword evidence="3" id="KW-1185">Reference proteome</keyword>
<name>A0A5Q4VEH0_9BACT</name>
<proteinExistence type="predicted"/>
<evidence type="ECO:0000259" key="1">
    <source>
        <dbReference type="Pfam" id="PF13439"/>
    </source>
</evidence>
<feature type="domain" description="Glycosyltransferase subfamily 4-like N-terminal" evidence="1">
    <location>
        <begin position="48"/>
        <end position="226"/>
    </location>
</feature>
<dbReference type="PANTHER" id="PTHR45947:SF3">
    <property type="entry name" value="SULFOQUINOVOSYL TRANSFERASE SQD2"/>
    <property type="match status" value="1"/>
</dbReference>
<keyword evidence="2" id="KW-0808">Transferase</keyword>
<dbReference type="InterPro" id="IPR028098">
    <property type="entry name" value="Glyco_trans_4-like_N"/>
</dbReference>
<sequence>MPWHPKACQFFLYESQLFLMRARVFLKNIKEDRMKILYLLSQKPGFTGSGFYVRSLIREAFSANHDVFLLSVMEKGESVPIPHISPENSREIRFSTEELPFLIPGMSDVMPYPSTCFKNMTSYHLDLYETVLKNHIRNAVEKFRPDIIHSNHLWLMSAFAAELYPDIPIIISCHGTDIRQMNLCSHLRQRVAEGCIRADGIIALSLAQKEEISLLYGISPSKIMVAGIGFNEKLFSPAFKPPVPPVNILYAGKISFSKGVFWLLKAIEHIKAPQASFHLFLAGSGSGTEYETCLRMAKSMEDRVSLMGMLSQKELAARMKKAHIFILPSFFEGLPLVLFEALASGCRVIATDLPGTSEIAAHADQDLIRLIQLPPLETIDRPFEKDMPDMIVKLSHILTEEVGRVSENPFVDNEKMSNLIQPFTWKEVFRRIETFYAKLSSF</sequence>
<evidence type="ECO:0000313" key="3">
    <source>
        <dbReference type="Proteomes" id="UP000321899"/>
    </source>
</evidence>
<gene>
    <name evidence="2" type="ORF">FIM25_04570</name>
</gene>
<dbReference type="Pfam" id="PF13692">
    <property type="entry name" value="Glyco_trans_1_4"/>
    <property type="match status" value="1"/>
</dbReference>